<reference evidence="2" key="2">
    <citation type="submission" date="2015-01" db="EMBL/GenBank/DDBJ databases">
        <title>Evolutionary Origins and Diversification of the Mycorrhizal Mutualists.</title>
        <authorList>
            <consortium name="DOE Joint Genome Institute"/>
            <consortium name="Mycorrhizal Genomics Consortium"/>
            <person name="Kohler A."/>
            <person name="Kuo A."/>
            <person name="Nagy L.G."/>
            <person name="Floudas D."/>
            <person name="Copeland A."/>
            <person name="Barry K.W."/>
            <person name="Cichocki N."/>
            <person name="Veneault-Fourrey C."/>
            <person name="LaButti K."/>
            <person name="Lindquist E.A."/>
            <person name="Lipzen A."/>
            <person name="Lundell T."/>
            <person name="Morin E."/>
            <person name="Murat C."/>
            <person name="Riley R."/>
            <person name="Ohm R."/>
            <person name="Sun H."/>
            <person name="Tunlid A."/>
            <person name="Henrissat B."/>
            <person name="Grigoriev I.V."/>
            <person name="Hibbett D.S."/>
            <person name="Martin F."/>
        </authorList>
    </citation>
    <scope>NUCLEOTIDE SEQUENCE [LARGE SCALE GENOMIC DNA]</scope>
    <source>
        <strain evidence="2">Marx 270</strain>
    </source>
</reference>
<evidence type="ECO:0000313" key="1">
    <source>
        <dbReference type="EMBL" id="KIO09940.1"/>
    </source>
</evidence>
<accession>A0A0C3P8X4</accession>
<dbReference type="Proteomes" id="UP000054217">
    <property type="component" value="Unassembled WGS sequence"/>
</dbReference>
<keyword evidence="2" id="KW-1185">Reference proteome</keyword>
<proteinExistence type="predicted"/>
<dbReference type="InParanoid" id="A0A0C3P8X4"/>
<dbReference type="HOGENOM" id="CLU_3069645_0_0_1"/>
<organism evidence="1 2">
    <name type="scientific">Pisolithus tinctorius Marx 270</name>
    <dbReference type="NCBI Taxonomy" id="870435"/>
    <lineage>
        <taxon>Eukaryota</taxon>
        <taxon>Fungi</taxon>
        <taxon>Dikarya</taxon>
        <taxon>Basidiomycota</taxon>
        <taxon>Agaricomycotina</taxon>
        <taxon>Agaricomycetes</taxon>
        <taxon>Agaricomycetidae</taxon>
        <taxon>Boletales</taxon>
        <taxon>Sclerodermatineae</taxon>
        <taxon>Pisolithaceae</taxon>
        <taxon>Pisolithus</taxon>
    </lineage>
</organism>
<dbReference type="EMBL" id="KN831953">
    <property type="protein sequence ID" value="KIO09940.1"/>
    <property type="molecule type" value="Genomic_DNA"/>
</dbReference>
<evidence type="ECO:0000313" key="2">
    <source>
        <dbReference type="Proteomes" id="UP000054217"/>
    </source>
</evidence>
<dbReference type="AlphaFoldDB" id="A0A0C3P8X4"/>
<reference evidence="1 2" key="1">
    <citation type="submission" date="2014-04" db="EMBL/GenBank/DDBJ databases">
        <authorList>
            <consortium name="DOE Joint Genome Institute"/>
            <person name="Kuo A."/>
            <person name="Kohler A."/>
            <person name="Costa M.D."/>
            <person name="Nagy L.G."/>
            <person name="Floudas D."/>
            <person name="Copeland A."/>
            <person name="Barry K.W."/>
            <person name="Cichocki N."/>
            <person name="Veneault-Fourrey C."/>
            <person name="LaButti K."/>
            <person name="Lindquist E.A."/>
            <person name="Lipzen A."/>
            <person name="Lundell T."/>
            <person name="Morin E."/>
            <person name="Murat C."/>
            <person name="Sun H."/>
            <person name="Tunlid A."/>
            <person name="Henrissat B."/>
            <person name="Grigoriev I.V."/>
            <person name="Hibbett D.S."/>
            <person name="Martin F."/>
            <person name="Nordberg H.P."/>
            <person name="Cantor M.N."/>
            <person name="Hua S.X."/>
        </authorList>
    </citation>
    <scope>NUCLEOTIDE SEQUENCE [LARGE SCALE GENOMIC DNA]</scope>
    <source>
        <strain evidence="1 2">Marx 270</strain>
    </source>
</reference>
<gene>
    <name evidence="1" type="ORF">M404DRAFT_995921</name>
</gene>
<name>A0A0C3P8X4_PISTI</name>
<protein>
    <submittedName>
        <fullName evidence="1">Uncharacterized protein</fullName>
    </submittedName>
</protein>
<sequence>MDDGHCPSQDRNLSGDCLIFLDLMSARTGWRGERETGVLCYAVGYPSGQGEEE</sequence>